<accession>A0AAW2UR99</accession>
<comment type="caution">
    <text evidence="2">The sequence shown here is derived from an EMBL/GenBank/DDBJ whole genome shotgun (WGS) entry which is preliminary data.</text>
</comment>
<reference evidence="2" key="1">
    <citation type="submission" date="2020-06" db="EMBL/GenBank/DDBJ databases">
        <authorList>
            <person name="Li T."/>
            <person name="Hu X."/>
            <person name="Zhang T."/>
            <person name="Song X."/>
            <person name="Zhang H."/>
            <person name="Dai N."/>
            <person name="Sheng W."/>
            <person name="Hou X."/>
            <person name="Wei L."/>
        </authorList>
    </citation>
    <scope>NUCLEOTIDE SEQUENCE</scope>
    <source>
        <strain evidence="2">G02</strain>
        <tissue evidence="2">Leaf</tissue>
    </source>
</reference>
<feature type="compositionally biased region" description="Basic and acidic residues" evidence="1">
    <location>
        <begin position="37"/>
        <end position="54"/>
    </location>
</feature>
<organism evidence="2">
    <name type="scientific">Sesamum radiatum</name>
    <name type="common">Black benniseed</name>
    <dbReference type="NCBI Taxonomy" id="300843"/>
    <lineage>
        <taxon>Eukaryota</taxon>
        <taxon>Viridiplantae</taxon>
        <taxon>Streptophyta</taxon>
        <taxon>Embryophyta</taxon>
        <taxon>Tracheophyta</taxon>
        <taxon>Spermatophyta</taxon>
        <taxon>Magnoliopsida</taxon>
        <taxon>eudicotyledons</taxon>
        <taxon>Gunneridae</taxon>
        <taxon>Pentapetalae</taxon>
        <taxon>asterids</taxon>
        <taxon>lamiids</taxon>
        <taxon>Lamiales</taxon>
        <taxon>Pedaliaceae</taxon>
        <taxon>Sesamum</taxon>
    </lineage>
</organism>
<dbReference type="EMBL" id="JACGWJ010000005">
    <property type="protein sequence ID" value="KAL0419751.1"/>
    <property type="molecule type" value="Genomic_DNA"/>
</dbReference>
<dbReference type="AlphaFoldDB" id="A0AAW2UR99"/>
<protein>
    <submittedName>
        <fullName evidence="2">Uncharacterized protein</fullName>
    </submittedName>
</protein>
<proteinExistence type="predicted"/>
<reference evidence="2" key="2">
    <citation type="journal article" date="2024" name="Plant">
        <title>Genomic evolution and insights into agronomic trait innovations of Sesamum species.</title>
        <authorList>
            <person name="Miao H."/>
            <person name="Wang L."/>
            <person name="Qu L."/>
            <person name="Liu H."/>
            <person name="Sun Y."/>
            <person name="Le M."/>
            <person name="Wang Q."/>
            <person name="Wei S."/>
            <person name="Zheng Y."/>
            <person name="Lin W."/>
            <person name="Duan Y."/>
            <person name="Cao H."/>
            <person name="Xiong S."/>
            <person name="Wang X."/>
            <person name="Wei L."/>
            <person name="Li C."/>
            <person name="Ma Q."/>
            <person name="Ju M."/>
            <person name="Zhao R."/>
            <person name="Li G."/>
            <person name="Mu C."/>
            <person name="Tian Q."/>
            <person name="Mei H."/>
            <person name="Zhang T."/>
            <person name="Gao T."/>
            <person name="Zhang H."/>
        </authorList>
    </citation>
    <scope>NUCLEOTIDE SEQUENCE</scope>
    <source>
        <strain evidence="2">G02</strain>
    </source>
</reference>
<gene>
    <name evidence="2" type="ORF">Sradi_1388600</name>
</gene>
<evidence type="ECO:0000313" key="2">
    <source>
        <dbReference type="EMBL" id="KAL0419751.1"/>
    </source>
</evidence>
<sequence>MEIARSMLPEKHLPKAFWAEAVYTAVIYSIGAHKGGSKHDANRSVERQETSQAF</sequence>
<feature type="region of interest" description="Disordered" evidence="1">
    <location>
        <begin position="33"/>
        <end position="54"/>
    </location>
</feature>
<name>A0AAW2UR99_SESRA</name>
<evidence type="ECO:0000256" key="1">
    <source>
        <dbReference type="SAM" id="MobiDB-lite"/>
    </source>
</evidence>